<sequence>MIVYSLFLGLLAVYIVGYVRRLVMYTRRIRPLKLPYVVALFSEDDLPVIILYGSRSVRYAIKHWLPGWLSDRLNEAKSVTRWSVKDRMAKRLGGVFFRVTPKGPVFNVSDASVASQIFANRGEFPKPTQQYELLTLYGPNIVTVEGKEWQHHRRHTATTFNEKNNALVWKEAIHQTTQMIEHWQETSPNATERDFLVERTREDGLKLTLNILSRAGFGVPIPFKPVQQGRDSDPEDIFKDSSTPPAGFDYTFSAAIAYVSIKIITVILAYKMIPQRLPRQLVPSFVREKLAAYRDLDAYLHKLVVKSKSGVQHADENAGNLVHGMLLSQMRGDQEVADKCLTDHEIMGNMFIFAIAGHETTATTFRYALLLLALHQDVQDWLYEGVVEATHDEAGEVSDWDYERLFPKLITPLCVMLETLRLYPPVITIPKWTGYSPSTFTYRGQDYILPPKTNININTNVLHLSEEYWGPDAKHFHPQRWDASNKDSFLAQNADTPGLVAAGLEFPTIHRPVRGAYAPFSDGVRACLGKKFGQVEFVAALAVIVKQFRVELAEDSVEFRKNAERVLEGGISVLTLGMEENVPLRFWRR</sequence>
<organism evidence="1 2">
    <name type="scientific">Aspergillus melleus</name>
    <dbReference type="NCBI Taxonomy" id="138277"/>
    <lineage>
        <taxon>Eukaryota</taxon>
        <taxon>Fungi</taxon>
        <taxon>Dikarya</taxon>
        <taxon>Ascomycota</taxon>
        <taxon>Pezizomycotina</taxon>
        <taxon>Eurotiomycetes</taxon>
        <taxon>Eurotiomycetidae</taxon>
        <taxon>Eurotiales</taxon>
        <taxon>Aspergillaceae</taxon>
        <taxon>Aspergillus</taxon>
        <taxon>Aspergillus subgen. Circumdati</taxon>
    </lineage>
</organism>
<evidence type="ECO:0000313" key="1">
    <source>
        <dbReference type="EMBL" id="KAK1144973.1"/>
    </source>
</evidence>
<name>A0ACC3B450_9EURO</name>
<dbReference type="Proteomes" id="UP001177260">
    <property type="component" value="Unassembled WGS sequence"/>
</dbReference>
<evidence type="ECO:0000313" key="2">
    <source>
        <dbReference type="Proteomes" id="UP001177260"/>
    </source>
</evidence>
<keyword evidence="2" id="KW-1185">Reference proteome</keyword>
<proteinExistence type="predicted"/>
<gene>
    <name evidence="1" type="ORF">N8T08_004688</name>
</gene>
<reference evidence="1 2" key="1">
    <citation type="journal article" date="2023" name="ACS Omega">
        <title>Identification of the Neoaspergillic Acid Biosynthesis Gene Cluster by Establishing an In Vitro CRISPR-Ribonucleoprotein Genetic System in Aspergillus melleus.</title>
        <authorList>
            <person name="Yuan B."/>
            <person name="Grau M.F."/>
            <person name="Murata R.M."/>
            <person name="Torok T."/>
            <person name="Venkateswaran K."/>
            <person name="Stajich J.E."/>
            <person name="Wang C.C.C."/>
        </authorList>
    </citation>
    <scope>NUCLEOTIDE SEQUENCE [LARGE SCALE GENOMIC DNA]</scope>
    <source>
        <strain evidence="1 2">IMV 1140</strain>
    </source>
</reference>
<protein>
    <submittedName>
        <fullName evidence="1">Uncharacterized protein</fullName>
    </submittedName>
</protein>
<dbReference type="EMBL" id="JAOPJF010000027">
    <property type="protein sequence ID" value="KAK1144973.1"/>
    <property type="molecule type" value="Genomic_DNA"/>
</dbReference>
<accession>A0ACC3B450</accession>
<comment type="caution">
    <text evidence="1">The sequence shown here is derived from an EMBL/GenBank/DDBJ whole genome shotgun (WGS) entry which is preliminary data.</text>
</comment>